<dbReference type="GO" id="GO:0008843">
    <property type="term" value="F:endochitinase activity"/>
    <property type="evidence" value="ECO:0007669"/>
    <property type="project" value="UniProtKB-EC"/>
</dbReference>
<evidence type="ECO:0000256" key="3">
    <source>
        <dbReference type="ARBA" id="ARBA00022801"/>
    </source>
</evidence>
<evidence type="ECO:0000256" key="9">
    <source>
        <dbReference type="RuleBase" id="RU004453"/>
    </source>
</evidence>
<keyword evidence="3 8" id="KW-0378">Hydrolase</keyword>
<keyword evidence="4" id="KW-0146">Chitin degradation</keyword>
<evidence type="ECO:0000256" key="5">
    <source>
        <dbReference type="ARBA" id="ARBA00023277"/>
    </source>
</evidence>
<evidence type="ECO:0000313" key="12">
    <source>
        <dbReference type="EMBL" id="RKP05706.1"/>
    </source>
</evidence>
<proteinExistence type="inferred from homology"/>
<dbReference type="SUPFAM" id="SSF51445">
    <property type="entry name" value="(Trans)glycosidases"/>
    <property type="match status" value="1"/>
</dbReference>
<keyword evidence="7" id="KW-0624">Polysaccharide degradation</keyword>
<dbReference type="OrthoDB" id="6020543at2759"/>
<sequence length="331" mass="35453">MCRLWLLLASTLLLSTAAHGASVKRAADNTAVAGASTAADNCSVDTGLVLYWGQNSYGAANPQDKPNWEGRLAQYCRSGLVGTVVLSFMHIFGRGRSQMNFANHCDPDILFPNTQLMNCPELQEDVVICQNLGVKVELGLGGAAGSYGLSDDASAVAFAEELWGLAFGGTNAARPFGNSSLDGVNLDIEGGSSTGYARFVNRLRELHSASTASKRPLIVTAAPQCPYPDAYMHDVIMNAQIDAVYVQFYNNYCGVQAFGTSNFNFDIWDLWSRTYAKRPGAKIYLGIPASATAAGSGYVSATRLREIINGVSRYPSFGGVMMWDSSQAFAN</sequence>
<comment type="catalytic activity">
    <reaction evidence="1">
        <text>Random endo-hydrolysis of N-acetyl-beta-D-glucosaminide (1-&gt;4)-beta-linkages in chitin and chitodextrins.</text>
        <dbReference type="EC" id="3.2.1.14"/>
    </reaction>
</comment>
<evidence type="ECO:0000256" key="4">
    <source>
        <dbReference type="ARBA" id="ARBA00023024"/>
    </source>
</evidence>
<dbReference type="GO" id="GO:0005576">
    <property type="term" value="C:extracellular region"/>
    <property type="evidence" value="ECO:0007669"/>
    <property type="project" value="TreeGrafter"/>
</dbReference>
<accession>A0A4P9XJ13</accession>
<dbReference type="EC" id="3.2.1.14" evidence="2"/>
<evidence type="ECO:0000313" key="13">
    <source>
        <dbReference type="Proteomes" id="UP000271241"/>
    </source>
</evidence>
<protein>
    <recommendedName>
        <fullName evidence="2">chitinase</fullName>
        <ecNumber evidence="2">3.2.1.14</ecNumber>
    </recommendedName>
</protein>
<dbReference type="InterPro" id="IPR050542">
    <property type="entry name" value="Glycosyl_Hydrlase18_Chitinase"/>
</dbReference>
<organism evidence="12 13">
    <name type="scientific">Thamnocephalis sphaerospora</name>
    <dbReference type="NCBI Taxonomy" id="78915"/>
    <lineage>
        <taxon>Eukaryota</taxon>
        <taxon>Fungi</taxon>
        <taxon>Fungi incertae sedis</taxon>
        <taxon>Zoopagomycota</taxon>
        <taxon>Zoopagomycotina</taxon>
        <taxon>Zoopagomycetes</taxon>
        <taxon>Zoopagales</taxon>
        <taxon>Sigmoideomycetaceae</taxon>
        <taxon>Thamnocephalis</taxon>
    </lineage>
</organism>
<comment type="similarity">
    <text evidence="9">Belongs to the glycosyl hydrolase 18 family.</text>
</comment>
<reference evidence="13" key="1">
    <citation type="journal article" date="2018" name="Nat. Microbiol.">
        <title>Leveraging single-cell genomics to expand the fungal tree of life.</title>
        <authorList>
            <person name="Ahrendt S.R."/>
            <person name="Quandt C.A."/>
            <person name="Ciobanu D."/>
            <person name="Clum A."/>
            <person name="Salamov A."/>
            <person name="Andreopoulos B."/>
            <person name="Cheng J.F."/>
            <person name="Woyke T."/>
            <person name="Pelin A."/>
            <person name="Henrissat B."/>
            <person name="Reynolds N.K."/>
            <person name="Benny G.L."/>
            <person name="Smith M.E."/>
            <person name="James T.Y."/>
            <person name="Grigoriev I.V."/>
        </authorList>
    </citation>
    <scope>NUCLEOTIDE SEQUENCE [LARGE SCALE GENOMIC DNA]</scope>
    <source>
        <strain evidence="13">RSA 1356</strain>
    </source>
</reference>
<name>A0A4P9XJ13_9FUNG</name>
<dbReference type="CDD" id="cd02877">
    <property type="entry name" value="GH18_hevamine_XipI_class_III"/>
    <property type="match status" value="1"/>
</dbReference>
<dbReference type="InterPro" id="IPR001223">
    <property type="entry name" value="Glyco_hydro18_cat"/>
</dbReference>
<dbReference type="InterPro" id="IPR045321">
    <property type="entry name" value="Cts1-like"/>
</dbReference>
<feature type="non-terminal residue" evidence="12">
    <location>
        <position position="331"/>
    </location>
</feature>
<dbReference type="GO" id="GO:0000272">
    <property type="term" value="P:polysaccharide catabolic process"/>
    <property type="evidence" value="ECO:0007669"/>
    <property type="project" value="UniProtKB-KW"/>
</dbReference>
<dbReference type="Pfam" id="PF00704">
    <property type="entry name" value="Glyco_hydro_18"/>
    <property type="match status" value="1"/>
</dbReference>
<feature type="chain" id="PRO_5020263032" description="chitinase" evidence="10">
    <location>
        <begin position="21"/>
        <end position="331"/>
    </location>
</feature>
<evidence type="ECO:0000256" key="1">
    <source>
        <dbReference type="ARBA" id="ARBA00000822"/>
    </source>
</evidence>
<keyword evidence="10" id="KW-0732">Signal</keyword>
<dbReference type="Gene3D" id="3.20.20.80">
    <property type="entry name" value="Glycosidases"/>
    <property type="match status" value="1"/>
</dbReference>
<keyword evidence="6 8" id="KW-0326">Glycosidase</keyword>
<keyword evidence="13" id="KW-1185">Reference proteome</keyword>
<dbReference type="InterPro" id="IPR001579">
    <property type="entry name" value="Glyco_hydro_18_chit_AS"/>
</dbReference>
<dbReference type="Proteomes" id="UP000271241">
    <property type="component" value="Unassembled WGS sequence"/>
</dbReference>
<dbReference type="InterPro" id="IPR017853">
    <property type="entry name" value="GH"/>
</dbReference>
<dbReference type="PROSITE" id="PS01095">
    <property type="entry name" value="GH18_1"/>
    <property type="match status" value="1"/>
</dbReference>
<dbReference type="PANTHER" id="PTHR45708:SF49">
    <property type="entry name" value="ENDOCHITINASE"/>
    <property type="match status" value="1"/>
</dbReference>
<feature type="signal peptide" evidence="10">
    <location>
        <begin position="1"/>
        <end position="20"/>
    </location>
</feature>
<dbReference type="GO" id="GO:0006032">
    <property type="term" value="P:chitin catabolic process"/>
    <property type="evidence" value="ECO:0007669"/>
    <property type="project" value="UniProtKB-KW"/>
</dbReference>
<evidence type="ECO:0000256" key="10">
    <source>
        <dbReference type="SAM" id="SignalP"/>
    </source>
</evidence>
<feature type="domain" description="GH18" evidence="11">
    <location>
        <begin position="46"/>
        <end position="331"/>
    </location>
</feature>
<dbReference type="AlphaFoldDB" id="A0A4P9XJ13"/>
<evidence type="ECO:0000256" key="8">
    <source>
        <dbReference type="RuleBase" id="RU000489"/>
    </source>
</evidence>
<gene>
    <name evidence="12" type="ORF">THASP1DRAFT_19464</name>
</gene>
<keyword evidence="5" id="KW-0119">Carbohydrate metabolism</keyword>
<evidence type="ECO:0000259" key="11">
    <source>
        <dbReference type="PROSITE" id="PS51910"/>
    </source>
</evidence>
<evidence type="ECO:0000256" key="6">
    <source>
        <dbReference type="ARBA" id="ARBA00023295"/>
    </source>
</evidence>
<dbReference type="PROSITE" id="PS51910">
    <property type="entry name" value="GH18_2"/>
    <property type="match status" value="1"/>
</dbReference>
<dbReference type="EMBL" id="KZ993052">
    <property type="protein sequence ID" value="RKP05706.1"/>
    <property type="molecule type" value="Genomic_DNA"/>
</dbReference>
<dbReference type="PANTHER" id="PTHR45708">
    <property type="entry name" value="ENDOCHITINASE"/>
    <property type="match status" value="1"/>
</dbReference>
<evidence type="ECO:0000256" key="2">
    <source>
        <dbReference type="ARBA" id="ARBA00012729"/>
    </source>
</evidence>
<evidence type="ECO:0000256" key="7">
    <source>
        <dbReference type="ARBA" id="ARBA00023326"/>
    </source>
</evidence>